<dbReference type="InterPro" id="IPR008979">
    <property type="entry name" value="Galactose-bd-like_sf"/>
</dbReference>
<evidence type="ECO:0000256" key="2">
    <source>
        <dbReference type="SAM" id="SignalP"/>
    </source>
</evidence>
<dbReference type="Pfam" id="PF00754">
    <property type="entry name" value="F5_F8_type_C"/>
    <property type="match status" value="1"/>
</dbReference>
<sequence>MGGAVAWILMVSVLTVLSGGVEGKQRVCYFGHPPEPDTDNPDDWMKQVMQEIRERCPGRREPTQAGHTTVGEEPTPAGHTTMGKEPTTAGHTTMAKEPTPADHTTMAKEPTPAGHTTTEKEPTPAGDTTTGKTPTPAGQNIGTNTSVDSACMSPEPLGLEDGTIPSDRIRASGSSNCCPAEDGRLNLENGGWEPKRSADSWIEVDLVNSTVVLGVTTQGFNQWYVTQYKVAYQKLSSSNYEHVTDGNGDIKIFNGNTDGVTLVTNLFNESVVATVVRIEPTAWNSDVNLRFEVLGCLP</sequence>
<feature type="domain" description="F5/8 type C" evidence="3">
    <location>
        <begin position="151"/>
        <end position="296"/>
    </location>
</feature>
<evidence type="ECO:0000256" key="1">
    <source>
        <dbReference type="SAM" id="MobiDB-lite"/>
    </source>
</evidence>
<dbReference type="CDD" id="cd00057">
    <property type="entry name" value="FA58C"/>
    <property type="match status" value="1"/>
</dbReference>
<dbReference type="PANTHER" id="PTHR24543">
    <property type="entry name" value="MULTICOPPER OXIDASE-RELATED"/>
    <property type="match status" value="1"/>
</dbReference>
<evidence type="ECO:0000313" key="5">
    <source>
        <dbReference type="Proteomes" id="UP000887568"/>
    </source>
</evidence>
<accession>A0A914BLU6</accession>
<dbReference type="GeneID" id="119744688"/>
<dbReference type="OMA" id="WEPKRSA"/>
<evidence type="ECO:0000259" key="3">
    <source>
        <dbReference type="PROSITE" id="PS50022"/>
    </source>
</evidence>
<name>A0A914BLU6_PATMI</name>
<dbReference type="PROSITE" id="PS01285">
    <property type="entry name" value="FA58C_1"/>
    <property type="match status" value="1"/>
</dbReference>
<feature type="signal peptide" evidence="2">
    <location>
        <begin position="1"/>
        <end position="23"/>
    </location>
</feature>
<reference evidence="4" key="1">
    <citation type="submission" date="2022-11" db="UniProtKB">
        <authorList>
            <consortium name="EnsemblMetazoa"/>
        </authorList>
    </citation>
    <scope>IDENTIFICATION</scope>
</reference>
<keyword evidence="5" id="KW-1185">Reference proteome</keyword>
<dbReference type="PROSITE" id="PS50022">
    <property type="entry name" value="FA58C_3"/>
    <property type="match status" value="1"/>
</dbReference>
<dbReference type="PANTHER" id="PTHR24543:SF325">
    <property type="entry name" value="F5_8 TYPE C DOMAIN-CONTAINING PROTEIN"/>
    <property type="match status" value="1"/>
</dbReference>
<dbReference type="EnsemblMetazoa" id="XM_038221161.1">
    <property type="protein sequence ID" value="XP_038077089.1"/>
    <property type="gene ID" value="LOC119744688"/>
</dbReference>
<dbReference type="SUPFAM" id="SSF49785">
    <property type="entry name" value="Galactose-binding domain-like"/>
    <property type="match status" value="1"/>
</dbReference>
<protein>
    <recommendedName>
        <fullName evidence="3">F5/8 type C domain-containing protein</fullName>
    </recommendedName>
</protein>
<evidence type="ECO:0000313" key="4">
    <source>
        <dbReference type="EnsemblMetazoa" id="XP_038077089.1"/>
    </source>
</evidence>
<proteinExistence type="predicted"/>
<dbReference type="InterPro" id="IPR000421">
    <property type="entry name" value="FA58C"/>
</dbReference>
<dbReference type="PROSITE" id="PS01286">
    <property type="entry name" value="FA58C_2"/>
    <property type="match status" value="1"/>
</dbReference>
<dbReference type="RefSeq" id="XP_038077089.1">
    <property type="nucleotide sequence ID" value="XM_038221161.1"/>
</dbReference>
<dbReference type="Proteomes" id="UP000887568">
    <property type="component" value="Unplaced"/>
</dbReference>
<feature type="compositionally biased region" description="Polar residues" evidence="1">
    <location>
        <begin position="126"/>
        <end position="146"/>
    </location>
</feature>
<dbReference type="Gene3D" id="2.60.120.260">
    <property type="entry name" value="Galactose-binding domain-like"/>
    <property type="match status" value="1"/>
</dbReference>
<dbReference type="SMART" id="SM00231">
    <property type="entry name" value="FA58C"/>
    <property type="match status" value="1"/>
</dbReference>
<feature type="region of interest" description="Disordered" evidence="1">
    <location>
        <begin position="55"/>
        <end position="146"/>
    </location>
</feature>
<dbReference type="OrthoDB" id="5431405at2759"/>
<dbReference type="AlphaFoldDB" id="A0A914BLU6"/>
<keyword evidence="2" id="KW-0732">Signal</keyword>
<feature type="chain" id="PRO_5037402146" description="F5/8 type C domain-containing protein" evidence="2">
    <location>
        <begin position="24"/>
        <end position="298"/>
    </location>
</feature>
<organism evidence="4 5">
    <name type="scientific">Patiria miniata</name>
    <name type="common">Bat star</name>
    <name type="synonym">Asterina miniata</name>
    <dbReference type="NCBI Taxonomy" id="46514"/>
    <lineage>
        <taxon>Eukaryota</taxon>
        <taxon>Metazoa</taxon>
        <taxon>Echinodermata</taxon>
        <taxon>Eleutherozoa</taxon>
        <taxon>Asterozoa</taxon>
        <taxon>Asteroidea</taxon>
        <taxon>Valvatacea</taxon>
        <taxon>Valvatida</taxon>
        <taxon>Asterinidae</taxon>
        <taxon>Patiria</taxon>
    </lineage>
</organism>